<dbReference type="Proteomes" id="UP001176521">
    <property type="component" value="Unassembled WGS sequence"/>
</dbReference>
<comment type="pathway">
    <text evidence="2">Protein modification; protein glycosylation.</text>
</comment>
<comment type="similarity">
    <text evidence="3">Belongs to the UPP synthase family.</text>
</comment>
<keyword evidence="6" id="KW-0460">Magnesium</keyword>
<reference evidence="9" key="1">
    <citation type="journal article" date="2023" name="PhytoFront">
        <title>Draft Genome Resources of Seven Strains of Tilletia horrida, Causal Agent of Kernel Smut of Rice.</title>
        <authorList>
            <person name="Khanal S."/>
            <person name="Antony Babu S."/>
            <person name="Zhou X.G."/>
        </authorList>
    </citation>
    <scope>NUCLEOTIDE SEQUENCE</scope>
    <source>
        <strain evidence="9">TX3</strain>
    </source>
</reference>
<feature type="compositionally biased region" description="Basic and acidic residues" evidence="8">
    <location>
        <begin position="227"/>
        <end position="238"/>
    </location>
</feature>
<feature type="compositionally biased region" description="Basic and acidic residues" evidence="8">
    <location>
        <begin position="28"/>
        <end position="38"/>
    </location>
</feature>
<keyword evidence="10" id="KW-1185">Reference proteome</keyword>
<name>A0AAN6GCL4_9BASI</name>
<dbReference type="EMBL" id="JAPDMQ010000126">
    <property type="protein sequence ID" value="KAK0533955.1"/>
    <property type="molecule type" value="Genomic_DNA"/>
</dbReference>
<evidence type="ECO:0000313" key="10">
    <source>
        <dbReference type="Proteomes" id="UP001176521"/>
    </source>
</evidence>
<keyword evidence="5" id="KW-0808">Transferase</keyword>
<evidence type="ECO:0000256" key="6">
    <source>
        <dbReference type="ARBA" id="ARBA00022842"/>
    </source>
</evidence>
<dbReference type="PANTHER" id="PTHR21528:SF0">
    <property type="entry name" value="DEHYDRODOLICHYL DIPHOSPHATE SYNTHASE COMPLEX SUBUNIT NUS1"/>
    <property type="match status" value="1"/>
</dbReference>
<sequence>MTTSRAAADALLIKQQQPKLDSEDDSDEQQHDAADAHMEAPSAAVQTQAQPQHHLLHPLHLVLFALLHAAYSFALLLHSISSWTSPQEAHQQALAIGRAVAAAAAADARGEQVGGSAGADAAAKPIKVPKHLALILQTPFTGFDSAPTPESDGQDEARAEAEWRAAEFLREEVCKVATWCDQLGVAQLTVMDTAGLLARAGLVPAQDGDGHDAQALPNGGHANGHAHLNDEEQSDDVHHLRKRARSRLRVGLSNGSALESGPSTYPIPTAHTRVSVTAKYDLSPPMLPIQVISPDEGAHLFAQTADNLRRQFDAKFDQALQGGLDGQGASKLGRTGRRERRETEEEAEEGWTQIHARDSSGGSSSREESGELSQSSLASSDAAQLEAVRAEMMDWIETITVARVDEALLENGYISEPDFLILHGVPKRAVQLHGFPAWAVRLTEIFQDPQADPRRPIMLTTFVRAIKYFNRIEQRFGK</sequence>
<comment type="caution">
    <text evidence="9">The sequence shown here is derived from an EMBL/GenBank/DDBJ whole genome shotgun (WGS) entry which is preliminary data.</text>
</comment>
<evidence type="ECO:0000256" key="5">
    <source>
        <dbReference type="ARBA" id="ARBA00022679"/>
    </source>
</evidence>
<feature type="region of interest" description="Disordered" evidence="8">
    <location>
        <begin position="1"/>
        <end position="49"/>
    </location>
</feature>
<organism evidence="9 10">
    <name type="scientific">Tilletia horrida</name>
    <dbReference type="NCBI Taxonomy" id="155126"/>
    <lineage>
        <taxon>Eukaryota</taxon>
        <taxon>Fungi</taxon>
        <taxon>Dikarya</taxon>
        <taxon>Basidiomycota</taxon>
        <taxon>Ustilaginomycotina</taxon>
        <taxon>Exobasidiomycetes</taxon>
        <taxon>Tilletiales</taxon>
        <taxon>Tilletiaceae</taxon>
        <taxon>Tilletia</taxon>
    </lineage>
</organism>
<feature type="region of interest" description="Disordered" evidence="8">
    <location>
        <begin position="208"/>
        <end position="241"/>
    </location>
</feature>
<comment type="cofactor">
    <cofactor evidence="1">
        <name>Mg(2+)</name>
        <dbReference type="ChEBI" id="CHEBI:18420"/>
    </cofactor>
</comment>
<dbReference type="EC" id="2.5.1.87" evidence="4"/>
<evidence type="ECO:0000256" key="8">
    <source>
        <dbReference type="SAM" id="MobiDB-lite"/>
    </source>
</evidence>
<dbReference type="GO" id="GO:0005789">
    <property type="term" value="C:endoplasmic reticulum membrane"/>
    <property type="evidence" value="ECO:0007669"/>
    <property type="project" value="TreeGrafter"/>
</dbReference>
<evidence type="ECO:0000256" key="7">
    <source>
        <dbReference type="ARBA" id="ARBA00047353"/>
    </source>
</evidence>
<comment type="catalytic activity">
    <reaction evidence="7">
        <text>n isopentenyl diphosphate + (2E,6E)-farnesyl diphosphate = a di-trans,poly-cis-polyprenyl diphosphate + n diphosphate</text>
        <dbReference type="Rhea" id="RHEA:53008"/>
        <dbReference type="Rhea" id="RHEA-COMP:19494"/>
        <dbReference type="ChEBI" id="CHEBI:33019"/>
        <dbReference type="ChEBI" id="CHEBI:128769"/>
        <dbReference type="ChEBI" id="CHEBI:136960"/>
        <dbReference type="ChEBI" id="CHEBI:175763"/>
        <dbReference type="EC" id="2.5.1.87"/>
    </reaction>
</comment>
<dbReference type="GO" id="GO:0045547">
    <property type="term" value="F:ditrans,polycis-polyprenyl diphosphate synthase [(2E,6E)-farnesyl diphosphate specific] activity"/>
    <property type="evidence" value="ECO:0007669"/>
    <property type="project" value="UniProtKB-EC"/>
</dbReference>
<dbReference type="InterPro" id="IPR038887">
    <property type="entry name" value="Nus1/NgBR"/>
</dbReference>
<feature type="region of interest" description="Disordered" evidence="8">
    <location>
        <begin position="319"/>
        <end position="378"/>
    </location>
</feature>
<gene>
    <name evidence="9" type="ORF">OC842_002799</name>
</gene>
<evidence type="ECO:0000256" key="3">
    <source>
        <dbReference type="ARBA" id="ARBA00005432"/>
    </source>
</evidence>
<dbReference type="GO" id="GO:1904423">
    <property type="term" value="C:dehydrodolichyl diphosphate synthase complex"/>
    <property type="evidence" value="ECO:0007669"/>
    <property type="project" value="InterPro"/>
</dbReference>
<dbReference type="PANTHER" id="PTHR21528">
    <property type="entry name" value="DEHYDRODOLICHYL DIPHOSPHATE SYNTHASE COMPLEX SUBUNIT NUS1"/>
    <property type="match status" value="1"/>
</dbReference>
<protein>
    <recommendedName>
        <fullName evidence="4">ditrans,polycis-polyprenyl diphosphate synthase [(2E,6E)-farnesyldiphosphate specific]</fullName>
        <ecNumber evidence="4">2.5.1.87</ecNumber>
    </recommendedName>
</protein>
<evidence type="ECO:0000313" key="9">
    <source>
        <dbReference type="EMBL" id="KAK0533955.1"/>
    </source>
</evidence>
<evidence type="ECO:0000256" key="2">
    <source>
        <dbReference type="ARBA" id="ARBA00004922"/>
    </source>
</evidence>
<evidence type="ECO:0000256" key="1">
    <source>
        <dbReference type="ARBA" id="ARBA00001946"/>
    </source>
</evidence>
<dbReference type="AlphaFoldDB" id="A0AAN6GCL4"/>
<evidence type="ECO:0000256" key="4">
    <source>
        <dbReference type="ARBA" id="ARBA00012596"/>
    </source>
</evidence>
<accession>A0AAN6GCL4</accession>
<proteinExistence type="inferred from homology"/>